<dbReference type="InterPro" id="IPR045851">
    <property type="entry name" value="AMP-bd_C_sf"/>
</dbReference>
<feature type="domain" description="Carrier" evidence="5">
    <location>
        <begin position="1623"/>
        <end position="1699"/>
    </location>
</feature>
<keyword evidence="2" id="KW-0597">Phosphoprotein</keyword>
<dbReference type="PROSITE" id="PS50075">
    <property type="entry name" value="CARRIER"/>
    <property type="match status" value="2"/>
</dbReference>
<accession>A0A5N7BX68</accession>
<evidence type="ECO:0000256" key="1">
    <source>
        <dbReference type="ARBA" id="ARBA00022450"/>
    </source>
</evidence>
<dbReference type="PROSITE" id="PS00455">
    <property type="entry name" value="AMP_BINDING"/>
    <property type="match status" value="1"/>
</dbReference>
<dbReference type="InterPro" id="IPR023213">
    <property type="entry name" value="CAT-like_dom_sf"/>
</dbReference>
<keyword evidence="3" id="KW-0436">Ligase</keyword>
<gene>
    <name evidence="6" type="ORF">BDV23DRAFT_187244</name>
</gene>
<name>A0A5N7BX68_PETAA</name>
<proteinExistence type="inferred from homology"/>
<dbReference type="SUPFAM" id="SSF52777">
    <property type="entry name" value="CoA-dependent acyltransferases"/>
    <property type="match status" value="4"/>
</dbReference>
<dbReference type="GO" id="GO:0044550">
    <property type="term" value="P:secondary metabolite biosynthetic process"/>
    <property type="evidence" value="ECO:0007669"/>
    <property type="project" value="TreeGrafter"/>
</dbReference>
<dbReference type="GO" id="GO:1904091">
    <property type="term" value="F:non-ribosomal peptide synthetase activity"/>
    <property type="evidence" value="ECO:0007669"/>
    <property type="project" value="UniProtKB-ARBA"/>
</dbReference>
<dbReference type="GO" id="GO:0043041">
    <property type="term" value="P:amino acid activation for nonribosomal peptide biosynthetic process"/>
    <property type="evidence" value="ECO:0007669"/>
    <property type="project" value="TreeGrafter"/>
</dbReference>
<evidence type="ECO:0000256" key="4">
    <source>
        <dbReference type="ARBA" id="ARBA00029454"/>
    </source>
</evidence>
<dbReference type="Gene3D" id="3.30.559.30">
    <property type="entry name" value="Nonribosomal peptide synthetase, condensation domain"/>
    <property type="match status" value="2"/>
</dbReference>
<dbReference type="FunFam" id="3.30.559.30:FF:000003">
    <property type="entry name" value="Nonribosomal peptide synthase SidD"/>
    <property type="match status" value="1"/>
</dbReference>
<keyword evidence="1" id="KW-0596">Phosphopantetheine</keyword>
<dbReference type="InterPro" id="IPR009081">
    <property type="entry name" value="PP-bd_ACP"/>
</dbReference>
<dbReference type="InterPro" id="IPR036736">
    <property type="entry name" value="ACP-like_sf"/>
</dbReference>
<dbReference type="InterPro" id="IPR020806">
    <property type="entry name" value="PKS_PP-bd"/>
</dbReference>
<dbReference type="Pfam" id="PF00501">
    <property type="entry name" value="AMP-binding"/>
    <property type="match status" value="2"/>
</dbReference>
<dbReference type="CDD" id="cd19542">
    <property type="entry name" value="CT_NRPS-like"/>
    <property type="match status" value="1"/>
</dbReference>
<dbReference type="SMART" id="SM00823">
    <property type="entry name" value="PKS_PP"/>
    <property type="match status" value="2"/>
</dbReference>
<dbReference type="OrthoDB" id="416786at2759"/>
<organism evidence="6">
    <name type="scientific">Petromyces alliaceus</name>
    <name type="common">Aspergillus alliaceus</name>
    <dbReference type="NCBI Taxonomy" id="209559"/>
    <lineage>
        <taxon>Eukaryota</taxon>
        <taxon>Fungi</taxon>
        <taxon>Dikarya</taxon>
        <taxon>Ascomycota</taxon>
        <taxon>Pezizomycotina</taxon>
        <taxon>Eurotiomycetes</taxon>
        <taxon>Eurotiomycetidae</taxon>
        <taxon>Eurotiales</taxon>
        <taxon>Aspergillaceae</taxon>
        <taxon>Aspergillus</taxon>
        <taxon>Aspergillus subgen. Circumdati</taxon>
    </lineage>
</organism>
<dbReference type="InterPro" id="IPR001242">
    <property type="entry name" value="Condensation_dom"/>
</dbReference>
<dbReference type="FunFam" id="1.10.1200.10:FF:000005">
    <property type="entry name" value="Nonribosomal peptide synthetase 1"/>
    <property type="match status" value="1"/>
</dbReference>
<dbReference type="PANTHER" id="PTHR45527">
    <property type="entry name" value="NONRIBOSOMAL PEPTIDE SYNTHETASE"/>
    <property type="match status" value="1"/>
</dbReference>
<dbReference type="SUPFAM" id="SSF56801">
    <property type="entry name" value="Acetyl-CoA synthetase-like"/>
    <property type="match status" value="2"/>
</dbReference>
<dbReference type="GO" id="GO:0005737">
    <property type="term" value="C:cytoplasm"/>
    <property type="evidence" value="ECO:0007669"/>
    <property type="project" value="TreeGrafter"/>
</dbReference>
<dbReference type="GO" id="GO:0016874">
    <property type="term" value="F:ligase activity"/>
    <property type="evidence" value="ECO:0007669"/>
    <property type="project" value="UniProtKB-KW"/>
</dbReference>
<dbReference type="Pfam" id="PF00550">
    <property type="entry name" value="PP-binding"/>
    <property type="match status" value="2"/>
</dbReference>
<comment type="similarity">
    <text evidence="4">Belongs to the NRP synthetase family.</text>
</comment>
<dbReference type="Gene3D" id="1.10.1200.10">
    <property type="entry name" value="ACP-like"/>
    <property type="match status" value="2"/>
</dbReference>
<dbReference type="Proteomes" id="UP000326877">
    <property type="component" value="Unassembled WGS sequence"/>
</dbReference>
<dbReference type="NCBIfam" id="TIGR01733">
    <property type="entry name" value="AA-adenyl-dom"/>
    <property type="match status" value="2"/>
</dbReference>
<dbReference type="Gene3D" id="3.40.50.12780">
    <property type="entry name" value="N-terminal domain of ligase-like"/>
    <property type="match status" value="2"/>
</dbReference>
<evidence type="ECO:0000256" key="2">
    <source>
        <dbReference type="ARBA" id="ARBA00022553"/>
    </source>
</evidence>
<dbReference type="PROSITE" id="PS00012">
    <property type="entry name" value="PHOSPHOPANTETHEINE"/>
    <property type="match status" value="1"/>
</dbReference>
<dbReference type="InterPro" id="IPR000873">
    <property type="entry name" value="AMP-dep_synth/lig_dom"/>
</dbReference>
<dbReference type="InterPro" id="IPR042099">
    <property type="entry name" value="ANL_N_sf"/>
</dbReference>
<dbReference type="InterPro" id="IPR010071">
    <property type="entry name" value="AA_adenyl_dom"/>
</dbReference>
<dbReference type="SUPFAM" id="SSF47336">
    <property type="entry name" value="ACP-like"/>
    <property type="match status" value="2"/>
</dbReference>
<feature type="domain" description="Carrier" evidence="5">
    <location>
        <begin position="545"/>
        <end position="621"/>
    </location>
</feature>
<dbReference type="InterPro" id="IPR006162">
    <property type="entry name" value="Ppantetheine_attach_site"/>
</dbReference>
<dbReference type="CDD" id="cd05918">
    <property type="entry name" value="A_NRPS_SidN3_like"/>
    <property type="match status" value="2"/>
</dbReference>
<dbReference type="FunFam" id="3.30.300.30:FF:000015">
    <property type="entry name" value="Nonribosomal peptide synthase SidD"/>
    <property type="match status" value="2"/>
</dbReference>
<protein>
    <recommendedName>
        <fullName evidence="5">Carrier domain-containing protein</fullName>
    </recommendedName>
</protein>
<evidence type="ECO:0000259" key="5">
    <source>
        <dbReference type="PROSITE" id="PS50075"/>
    </source>
</evidence>
<dbReference type="EMBL" id="ML735311">
    <property type="protein sequence ID" value="KAE8386435.1"/>
    <property type="molecule type" value="Genomic_DNA"/>
</dbReference>
<dbReference type="InterPro" id="IPR020845">
    <property type="entry name" value="AMP-binding_CS"/>
</dbReference>
<reference evidence="6" key="1">
    <citation type="submission" date="2019-04" db="EMBL/GenBank/DDBJ databases">
        <title>Friends and foes A comparative genomics studyof 23 Aspergillus species from section Flavi.</title>
        <authorList>
            <consortium name="DOE Joint Genome Institute"/>
            <person name="Kjaerbolling I."/>
            <person name="Vesth T."/>
            <person name="Frisvad J.C."/>
            <person name="Nybo J.L."/>
            <person name="Theobald S."/>
            <person name="Kildgaard S."/>
            <person name="Isbrandt T."/>
            <person name="Kuo A."/>
            <person name="Sato A."/>
            <person name="Lyhne E.K."/>
            <person name="Kogle M.E."/>
            <person name="Wiebenga A."/>
            <person name="Kun R.S."/>
            <person name="Lubbers R.J."/>
            <person name="Makela M.R."/>
            <person name="Barry K."/>
            <person name="Chovatia M."/>
            <person name="Clum A."/>
            <person name="Daum C."/>
            <person name="Haridas S."/>
            <person name="He G."/>
            <person name="LaButti K."/>
            <person name="Lipzen A."/>
            <person name="Mondo S."/>
            <person name="Riley R."/>
            <person name="Salamov A."/>
            <person name="Simmons B.A."/>
            <person name="Magnuson J.K."/>
            <person name="Henrissat B."/>
            <person name="Mortensen U.H."/>
            <person name="Larsen T.O."/>
            <person name="Devries R.P."/>
            <person name="Grigoriev I.V."/>
            <person name="Machida M."/>
            <person name="Baker S.E."/>
            <person name="Andersen M.R."/>
        </authorList>
    </citation>
    <scope>NUCLEOTIDE SEQUENCE [LARGE SCALE GENOMIC DNA]</scope>
    <source>
        <strain evidence="6">IBT 14317</strain>
    </source>
</reference>
<sequence length="2147" mass="237711">MSDLISETCMSRPEAPAVCAWDGEFTYTELDSLSGRLAAVLAVQGVGPEVFVPVCFEKSRWAVVAMLGIMRAGGAFIMMDPSQPAKRLQNICDISKAHVLIASESRASLAATLGPDVVVLGNNEKPWNNVDGSVVSTPVQTASPENALYAVFTSGSTGTPKGVTIEHRNYAARIYDEIEAYGLTAESRFLQFSSYAWDACVLEQLPVLVCGGCVCIPSDIERRQNLSEAVTRLRVNCALFTPPMARNLNPDDFPTLKTLLIGGERVLEKEIRLWQGRNLQALYGPAECTPCSARSQALRDPAPMGIIGIPLSCRLWIADPDNHEILLPVGATGELLIEGPQVSRGYLHEPEKTRAALIEPPSWLHGRHRSDFKIYKTGDLVRHIGDGRLVCIGRKDTQVKVRGQRMELGEVESQLRQICQDFDEVVVGLIEPTEVDRRSALVAFLYQSADVGHDNDAGNADLTTSYDTTLFASASTSFHGRVKDLNRTLQQTLPAFMVPEFFVPLRQVPLNTNGKLDRKMLSQNASSLSWEELQAYTAPLEDTIQPSTENERQFQRLIAEVLQLPLERIGMQDSFFRLGGDSILAMALMVKTREAGYHITMADIFNHSELRDLAAAAASASTTENLLEDSALLPFSLLHGVDSVDLLIKQTAQTCNIPEASIEDIYPCTALQEGLMVLSTKLSGHYIEQTRYELHSDIELDRFKSAWDSTARANPILRTRIVQFENNTMNQVVMRDIPRWHHFDDVDLLKAHLATSTMGLGDALVDLSIVKPSDDSQNYLFFLTLHHAVYDGWSLQLLWKHVQSAYDGKHFASAPFNCYIRHAIDSTAGAEEFWASQFENLQTPVFPSLPSARYVPTPTSAFEHAISTRFRPHNSEYTLSTMIQLAWSIVLSSYTDSDDVLFGMTVHGRNATFPEIENTTGPTIATVPFRVQLDSKSAVQDCLFSLRKQTTAMIPFEHLGLQRIGALSSDAAAACNFQCHIGIQPPSSSPISPGLVKSEASLHDSYSAFSNYSLVVVFHLSEKDKGNIVANVIHDNKVISSAAVKRMIHQFEHILNQVIEGPETILDSLDMICPQDRVQLSEWHESLPLAHEDSGLHDLVLSHTARQPRASAVHAWDGVVSYLELDNMSLRLAKRLQALGVQRGSMVPLCLDRSKWVIICMIAVMRAGGACVMLDPSHPTERMEDFLRRTEAKLVLTSSSYQDRFSSTQTTVLPVPAVLDGPTVDWSVPEWDPIDPAFIVFTSGSTGKPKGILMNHSAFCTSIRHHTSSLNIEPGETRGLHFASYAFDASIYEIFSVLVNGGCVCIPSEADRTSNLSGFINASQVNWAIFTPTVLNNLLRPEQVPGLQTIIVGGEALTQDVVDIWADKVALINGYGPAETTICAAGRVPAQGWLSGTIGKVTGGVGWVTMPSDPSRLAPIGAVGELVMEGPVVTRGYLNDPEKTADVYIPTPDWLKQFRNGDTSQAGRLYKSGDLVQYTDDGGIRFFGRRDIQVKLRGQRIELGEVEYQTARAFPGAQEVVAEVVYRNGNKHDATLIVFITTGAIEVSELFVGYDSEFAARVHVATVELSKQLPRYMVPAIFLHVSRVPRTGSGKIDRRLLREQAATRNLDEFTKSKRAAPKELTMQQEYLLRDLWAETLQIPAEQIGADDNFFDLGGDSVKAMRMSNLARQLGRRKSLLDMFNHSTLSELARATEQSLHDIADDDYHPGSLLGIADLESFVARFPGLPTALSPENVADILPTTQLQSSIMDDKNATYFALPLPQGIDIDRLDEACRVMVDHNPSLRTILVPYGAQYIQVILYRVDIPITRLTCEGDDMEEFIQSVCAQDYTNPIPAEVPQVRFYLISHITGVRQRLVIRASHSLLDFVSAILFLKEISMAYDGKDLPSPAPSFARYLQYRLLNRPSDTSQFWRDYLHNSQITVLKGRKDHHALPMSNYTPTRPTAVFKEIPLPIMKEGVTMATLTKAAWALVLARVTGQDDVLFGHVLNGRELPIVNVEEVPGPCITVSPLRVSIQRSWTVQSLLRHVQQQYKRAMPFSSVEFYEIKRMMAPHWSPDAKLCSVFTHQNEGVKRTVPFRGVECPVEMFQHNTSTPFHVVTGPQGDNLLIALSVIDPAICQEDVDDLAEKLGATISKLAADYSVTIDF</sequence>
<dbReference type="Gene3D" id="3.30.300.30">
    <property type="match status" value="2"/>
</dbReference>
<dbReference type="FunFam" id="3.40.50.12780:FF:000014">
    <property type="entry name" value="Nonribosomal peptide synthetase 1"/>
    <property type="match status" value="1"/>
</dbReference>
<evidence type="ECO:0000313" key="6">
    <source>
        <dbReference type="EMBL" id="KAE8386435.1"/>
    </source>
</evidence>
<evidence type="ECO:0000256" key="3">
    <source>
        <dbReference type="ARBA" id="ARBA00022598"/>
    </source>
</evidence>
<dbReference type="Gene3D" id="3.30.559.10">
    <property type="entry name" value="Chloramphenicol acetyltransferase-like domain"/>
    <property type="match status" value="2"/>
</dbReference>
<dbReference type="Pfam" id="PF00668">
    <property type="entry name" value="Condensation"/>
    <property type="match status" value="2"/>
</dbReference>
<dbReference type="CDD" id="cd19545">
    <property type="entry name" value="FUM14_C_NRPS-like"/>
    <property type="match status" value="1"/>
</dbReference>
<dbReference type="GO" id="GO:0031177">
    <property type="term" value="F:phosphopantetheine binding"/>
    <property type="evidence" value="ECO:0007669"/>
    <property type="project" value="InterPro"/>
</dbReference>
<dbReference type="PANTHER" id="PTHR45527:SF3">
    <property type="entry name" value="SIDEROPHORE SYNTHETASE (EUROFUNG)"/>
    <property type="match status" value="1"/>
</dbReference>